<feature type="domain" description="DUSP" evidence="7">
    <location>
        <begin position="299"/>
        <end position="444"/>
    </location>
</feature>
<dbReference type="PROSITE" id="PS51283">
    <property type="entry name" value="DUSP"/>
    <property type="match status" value="1"/>
</dbReference>
<dbReference type="PANTHER" id="PTHR23164">
    <property type="entry name" value="EARLY ENDOSOME ANTIGEN 1"/>
    <property type="match status" value="1"/>
</dbReference>
<dbReference type="PROSITE" id="PS50178">
    <property type="entry name" value="ZF_FYVE"/>
    <property type="match status" value="1"/>
</dbReference>
<name>G4Z0V5_PHYSP</name>
<feature type="region of interest" description="Disordered" evidence="5">
    <location>
        <begin position="268"/>
        <end position="298"/>
    </location>
</feature>
<dbReference type="GO" id="GO:0008270">
    <property type="term" value="F:zinc ion binding"/>
    <property type="evidence" value="ECO:0007669"/>
    <property type="project" value="UniProtKB-KW"/>
</dbReference>
<evidence type="ECO:0000259" key="6">
    <source>
        <dbReference type="PROSITE" id="PS50178"/>
    </source>
</evidence>
<feature type="compositionally biased region" description="Basic and acidic residues" evidence="5">
    <location>
        <begin position="486"/>
        <end position="496"/>
    </location>
</feature>
<evidence type="ECO:0000313" key="8">
    <source>
        <dbReference type="EMBL" id="EGZ22794.1"/>
    </source>
</evidence>
<gene>
    <name evidence="8" type="ORF">PHYSODRAFT_344330</name>
</gene>
<dbReference type="Pfam" id="PF01363">
    <property type="entry name" value="FYVE"/>
    <property type="match status" value="1"/>
</dbReference>
<keyword evidence="1" id="KW-0479">Metal-binding</keyword>
<keyword evidence="3" id="KW-0862">Zinc</keyword>
<evidence type="ECO:0000256" key="1">
    <source>
        <dbReference type="ARBA" id="ARBA00022723"/>
    </source>
</evidence>
<dbReference type="Gene3D" id="3.30.2230.10">
    <property type="entry name" value="DUSP-like"/>
    <property type="match status" value="1"/>
</dbReference>
<dbReference type="InterPro" id="IPR000306">
    <property type="entry name" value="Znf_FYVE"/>
</dbReference>
<feature type="compositionally biased region" description="Basic residues" evidence="5">
    <location>
        <begin position="50"/>
        <end position="59"/>
    </location>
</feature>
<dbReference type="RefSeq" id="XP_009518082.1">
    <property type="nucleotide sequence ID" value="XM_009519787.1"/>
</dbReference>
<feature type="domain" description="FYVE-type" evidence="6">
    <location>
        <begin position="189"/>
        <end position="249"/>
    </location>
</feature>
<dbReference type="InterPro" id="IPR013083">
    <property type="entry name" value="Znf_RING/FYVE/PHD"/>
</dbReference>
<dbReference type="GeneID" id="20648624"/>
<dbReference type="SMART" id="SM00064">
    <property type="entry name" value="FYVE"/>
    <property type="match status" value="1"/>
</dbReference>
<reference evidence="8 9" key="1">
    <citation type="journal article" date="2006" name="Science">
        <title>Phytophthora genome sequences uncover evolutionary origins and mechanisms of pathogenesis.</title>
        <authorList>
            <person name="Tyler B.M."/>
            <person name="Tripathy S."/>
            <person name="Zhang X."/>
            <person name="Dehal P."/>
            <person name="Jiang R.H."/>
            <person name="Aerts A."/>
            <person name="Arredondo F.D."/>
            <person name="Baxter L."/>
            <person name="Bensasson D."/>
            <person name="Beynon J.L."/>
            <person name="Chapman J."/>
            <person name="Damasceno C.M."/>
            <person name="Dorrance A.E."/>
            <person name="Dou D."/>
            <person name="Dickerman A.W."/>
            <person name="Dubchak I.L."/>
            <person name="Garbelotto M."/>
            <person name="Gijzen M."/>
            <person name="Gordon S.G."/>
            <person name="Govers F."/>
            <person name="Grunwald N.J."/>
            <person name="Huang W."/>
            <person name="Ivors K.L."/>
            <person name="Jones R.W."/>
            <person name="Kamoun S."/>
            <person name="Krampis K."/>
            <person name="Lamour K.H."/>
            <person name="Lee M.K."/>
            <person name="McDonald W.H."/>
            <person name="Medina M."/>
            <person name="Meijer H.J."/>
            <person name="Nordberg E.K."/>
            <person name="Maclean D.J."/>
            <person name="Ospina-Giraldo M.D."/>
            <person name="Morris P.F."/>
            <person name="Phuntumart V."/>
            <person name="Putnam N.H."/>
            <person name="Rash S."/>
            <person name="Rose J.K."/>
            <person name="Sakihama Y."/>
            <person name="Salamov A.A."/>
            <person name="Savidor A."/>
            <person name="Scheuring C.F."/>
            <person name="Smith B.M."/>
            <person name="Sobral B.W."/>
            <person name="Terry A."/>
            <person name="Torto-Alalibo T.A."/>
            <person name="Win J."/>
            <person name="Xu Z."/>
            <person name="Zhang H."/>
            <person name="Grigoriev I.V."/>
            <person name="Rokhsar D.S."/>
            <person name="Boore J.L."/>
        </authorList>
    </citation>
    <scope>NUCLEOTIDE SEQUENCE [LARGE SCALE GENOMIC DNA]</scope>
    <source>
        <strain evidence="8 9">P6497</strain>
    </source>
</reference>
<evidence type="ECO:0000313" key="9">
    <source>
        <dbReference type="Proteomes" id="UP000002640"/>
    </source>
</evidence>
<dbReference type="EMBL" id="JH159152">
    <property type="protein sequence ID" value="EGZ22794.1"/>
    <property type="molecule type" value="Genomic_DNA"/>
</dbReference>
<proteinExistence type="predicted"/>
<keyword evidence="9" id="KW-1185">Reference proteome</keyword>
<dbReference type="InterPro" id="IPR006615">
    <property type="entry name" value="Pept_C19_DUSP"/>
</dbReference>
<evidence type="ECO:0000256" key="5">
    <source>
        <dbReference type="SAM" id="MobiDB-lite"/>
    </source>
</evidence>
<dbReference type="InterPro" id="IPR011011">
    <property type="entry name" value="Znf_FYVE_PHD"/>
</dbReference>
<dbReference type="InterPro" id="IPR017455">
    <property type="entry name" value="Znf_FYVE-rel"/>
</dbReference>
<feature type="region of interest" description="Disordered" evidence="5">
    <location>
        <begin position="486"/>
        <end position="593"/>
    </location>
</feature>
<dbReference type="SMR" id="G4Z0V5"/>
<evidence type="ECO:0000256" key="4">
    <source>
        <dbReference type="PROSITE-ProRule" id="PRU00091"/>
    </source>
</evidence>
<dbReference type="STRING" id="1094619.G4Z0V5"/>
<dbReference type="GO" id="GO:0004843">
    <property type="term" value="F:cysteine-type deubiquitinase activity"/>
    <property type="evidence" value="ECO:0007669"/>
    <property type="project" value="InterPro"/>
</dbReference>
<dbReference type="Proteomes" id="UP000002640">
    <property type="component" value="Unassembled WGS sequence"/>
</dbReference>
<sequence length="626" mass="68195">MSSPPSFRRSRLERASSADLASSSLFRRFKPSSIKTPTSEPLAASQPPPRHSHRRILSRDRRRPMVIYYSSNSADLVDDSKLTSTVRSLDATVYTDGELSEDELATPSSKRFGFGDDDRFDSDGKVPDFAATAGPRDTMGRSHSRGGRALMRMSQTFSRASERIDTHHGEGRRRAARQSAKYDVTWREDDESECCRVCFAMFTKLSRRRHHCRVCGELVCGACSQDQVSLTDKFSTPRRACVACCSLLQAMACAGDDRVKVVEPDAATATPVKRHHQSAPAASCHSPAGNSMPAPAATPRYRDRLTEVHRVMAAGKLSRRRGSAEKKMFVISSRWLRTWLAFTSSASSNSSRNLDYGFEPEKSSSPPNGKSDKAAPGPIDNLSLLELSRGKLVRRPGLIRDEVLAGDAASSVEDADYQLLSPEVWEVFQRLYGGAPAIYVNLTSDDPTEWIVDVCGLLASGTNANGTKVQVIPAVERALTTRHHSENAFVEVRDPRSGSNPAWTPTESPVNSRFAMSSSKHQPPKSPAWTATSSSSSSSLSEDKEQPTSSGRMQLEDLESDVASMSVGARKASSEEHLAEDDARSTTSMRSPTAALAASAFAVAMKQARLNAQKAIDDRASRVVAA</sequence>
<feature type="compositionally biased region" description="Polar residues" evidence="5">
    <location>
        <begin position="497"/>
        <end position="521"/>
    </location>
</feature>
<feature type="compositionally biased region" description="Basic and acidic residues" evidence="5">
    <location>
        <begin position="572"/>
        <end position="584"/>
    </location>
</feature>
<feature type="region of interest" description="Disordered" evidence="5">
    <location>
        <begin position="30"/>
        <end position="59"/>
    </location>
</feature>
<dbReference type="SUPFAM" id="SSF57903">
    <property type="entry name" value="FYVE/PHD zinc finger"/>
    <property type="match status" value="1"/>
</dbReference>
<evidence type="ECO:0000259" key="7">
    <source>
        <dbReference type="PROSITE" id="PS51283"/>
    </source>
</evidence>
<evidence type="ECO:0008006" key="10">
    <source>
        <dbReference type="Google" id="ProtNLM"/>
    </source>
</evidence>
<dbReference type="InterPro" id="IPR035927">
    <property type="entry name" value="DUSP-like_sf"/>
</dbReference>
<evidence type="ECO:0000256" key="2">
    <source>
        <dbReference type="ARBA" id="ARBA00022771"/>
    </source>
</evidence>
<accession>G4Z0V5</accession>
<dbReference type="KEGG" id="psoj:PHYSODRAFT_344330"/>
<dbReference type="OMA" id="RPMVIYY"/>
<dbReference type="Pfam" id="PF06337">
    <property type="entry name" value="DUSP"/>
    <property type="match status" value="1"/>
</dbReference>
<keyword evidence="2 4" id="KW-0863">Zinc-finger</keyword>
<organism evidence="8 9">
    <name type="scientific">Phytophthora sojae (strain P6497)</name>
    <name type="common">Soybean stem and root rot agent</name>
    <name type="synonym">Phytophthora megasperma f. sp. glycines</name>
    <dbReference type="NCBI Taxonomy" id="1094619"/>
    <lineage>
        <taxon>Eukaryota</taxon>
        <taxon>Sar</taxon>
        <taxon>Stramenopiles</taxon>
        <taxon>Oomycota</taxon>
        <taxon>Peronosporomycetes</taxon>
        <taxon>Peronosporales</taxon>
        <taxon>Peronosporaceae</taxon>
        <taxon>Phytophthora</taxon>
    </lineage>
</organism>
<dbReference type="AlphaFoldDB" id="G4Z0V5"/>
<dbReference type="SUPFAM" id="SSF143791">
    <property type="entry name" value="DUSP-like"/>
    <property type="match status" value="1"/>
</dbReference>
<feature type="region of interest" description="Disordered" evidence="5">
    <location>
        <begin position="347"/>
        <end position="377"/>
    </location>
</feature>
<evidence type="ECO:0000256" key="3">
    <source>
        <dbReference type="ARBA" id="ARBA00022833"/>
    </source>
</evidence>
<protein>
    <recommendedName>
        <fullName evidence="10">FYVE-type domain-containing protein</fullName>
    </recommendedName>
</protein>
<dbReference type="Gene3D" id="3.30.40.10">
    <property type="entry name" value="Zinc/RING finger domain, C3HC4 (zinc finger)"/>
    <property type="match status" value="1"/>
</dbReference>
<dbReference type="SMART" id="SM00695">
    <property type="entry name" value="DUSP"/>
    <property type="match status" value="1"/>
</dbReference>
<dbReference type="InParanoid" id="G4Z0V5"/>